<name>A0ACC1YKK8_MELAZ</name>
<protein>
    <submittedName>
        <fullName evidence="1">GPI-anchored adhesin-like protein</fullName>
    </submittedName>
</protein>
<sequence length="647" mass="70474">MNPPSSSKSAKTLNRNGSKIQRRTKKQQCSRNPWHDLNAAIVDSSSSVEAPKGCLRFFLSHSSSTKTPFIDRPIKVKALAKNTPKSAPNPSKLSKRSGLQKPILQKGEKARKNTPCLYQWQSGKKTSLRNGSKSKISSVLDASGSNVNKLTFVSEVGVCDGSDVNLTPLTKVATGSGLDFMVDNKVIVDCEEFDGNGKLSNSSGSKNKTPPIQASVSPEIQTQCGLSAIATATTPACYAAGHVLSGITDKRKCRPRGLLTVGDNNVLDFGIAKSIDSFEEDDGNEEDKAIRLVDGSRRVSIVPLPAEASMHWLLSPCNEEDDMQKENSENELCGLKIHSPSSSLSGDEFGLDLWNDSNNRSVSIGARRSNSLCSPAEVPEFQGILGTFGDTEVISSSPNCTPNCKTAGLEAERRSRYNFDEENSPFSMDTLGSGNVIQTPQSDTSTERCVGMSRLKTEAGQVHHCGSEVDLLAESIQIASLSSKGYESIWDPTSSSFQFDCMMTPSNSVDLSQFQKVLDDRASWISTSTLGNVSQSQMRISWREGLVSRIFEMDEFDSCRYLSDEEENVKSCQKSELDVDAENHEILKPDSADYVDTEQRVKEKGEERLPSQVSCSCAESICTNGGSLAASGDSDWTLYYKNHLFRV</sequence>
<reference evidence="1 2" key="1">
    <citation type="journal article" date="2023" name="Science">
        <title>Complex scaffold remodeling in plant triterpene biosynthesis.</title>
        <authorList>
            <person name="De La Pena R."/>
            <person name="Hodgson H."/>
            <person name="Liu J.C."/>
            <person name="Stephenson M.J."/>
            <person name="Martin A.C."/>
            <person name="Owen C."/>
            <person name="Harkess A."/>
            <person name="Leebens-Mack J."/>
            <person name="Jimenez L.E."/>
            <person name="Osbourn A."/>
            <person name="Sattely E.S."/>
        </authorList>
    </citation>
    <scope>NUCLEOTIDE SEQUENCE [LARGE SCALE GENOMIC DNA]</scope>
    <source>
        <strain evidence="2">cv. JPN11</strain>
        <tissue evidence="1">Leaf</tissue>
    </source>
</reference>
<gene>
    <name evidence="1" type="ORF">OWV82_007229</name>
</gene>
<keyword evidence="2" id="KW-1185">Reference proteome</keyword>
<dbReference type="EMBL" id="CM051396">
    <property type="protein sequence ID" value="KAJ4723909.1"/>
    <property type="molecule type" value="Genomic_DNA"/>
</dbReference>
<proteinExistence type="predicted"/>
<evidence type="ECO:0000313" key="1">
    <source>
        <dbReference type="EMBL" id="KAJ4723909.1"/>
    </source>
</evidence>
<accession>A0ACC1YKK8</accession>
<evidence type="ECO:0000313" key="2">
    <source>
        <dbReference type="Proteomes" id="UP001164539"/>
    </source>
</evidence>
<organism evidence="1 2">
    <name type="scientific">Melia azedarach</name>
    <name type="common">Chinaberry tree</name>
    <dbReference type="NCBI Taxonomy" id="155640"/>
    <lineage>
        <taxon>Eukaryota</taxon>
        <taxon>Viridiplantae</taxon>
        <taxon>Streptophyta</taxon>
        <taxon>Embryophyta</taxon>
        <taxon>Tracheophyta</taxon>
        <taxon>Spermatophyta</taxon>
        <taxon>Magnoliopsida</taxon>
        <taxon>eudicotyledons</taxon>
        <taxon>Gunneridae</taxon>
        <taxon>Pentapetalae</taxon>
        <taxon>rosids</taxon>
        <taxon>malvids</taxon>
        <taxon>Sapindales</taxon>
        <taxon>Meliaceae</taxon>
        <taxon>Melia</taxon>
    </lineage>
</organism>
<dbReference type="Proteomes" id="UP001164539">
    <property type="component" value="Chromosome 3"/>
</dbReference>
<comment type="caution">
    <text evidence="1">The sequence shown here is derived from an EMBL/GenBank/DDBJ whole genome shotgun (WGS) entry which is preliminary data.</text>
</comment>